<dbReference type="Proteomes" id="UP000006898">
    <property type="component" value="Chromosome"/>
</dbReference>
<dbReference type="EMBL" id="FP565575">
    <property type="protein sequence ID" value="CBE68317.1"/>
    <property type="molecule type" value="Genomic_DNA"/>
</dbReference>
<accession>D5MEY8</accession>
<reference evidence="1 2" key="1">
    <citation type="journal article" date="2010" name="Nature">
        <title>Nitrite-driven anaerobic methane oxidation by oxygenic bacteria.</title>
        <authorList>
            <person name="Ettwig K.F."/>
            <person name="Butler M.K."/>
            <person name="Le Paslier D."/>
            <person name="Pelletier E."/>
            <person name="Mangenot S."/>
            <person name="Kuypers M.M.M."/>
            <person name="Schreiber F."/>
            <person name="Dutilh B.E."/>
            <person name="Zedelius J."/>
            <person name="de Beer D."/>
            <person name="Gloerich J."/>
            <person name="Wessels H.J.C.T."/>
            <person name="van Allen T."/>
            <person name="Luesken F."/>
            <person name="Wu M."/>
            <person name="van de Pas-Schoonen K.T."/>
            <person name="Op den Camp H.J.M."/>
            <person name="Janssen-Megens E.M."/>
            <person name="Francoijs K-J."/>
            <person name="Stunnenberg H."/>
            <person name="Weissenbach J."/>
            <person name="Jetten M.S.M."/>
            <person name="Strous M."/>
        </authorList>
    </citation>
    <scope>NUCLEOTIDE SEQUENCE [LARGE SCALE GENOMIC DNA]</scope>
</reference>
<name>D5MEY8_METO1</name>
<organism evidence="1 2">
    <name type="scientific">Methylomirabilis oxygeniifera</name>
    <dbReference type="NCBI Taxonomy" id="671143"/>
    <lineage>
        <taxon>Bacteria</taxon>
        <taxon>Candidatus Methylomirabilota</taxon>
        <taxon>Candidatus Methylomirabilia</taxon>
        <taxon>Candidatus Methylomirabilales</taxon>
        <taxon>Candidatus Methylomirabilaceae</taxon>
        <taxon>Candidatus Methylomirabilis</taxon>
    </lineage>
</organism>
<dbReference type="AlphaFoldDB" id="D5MEY8"/>
<dbReference type="HOGENOM" id="CLU_2932669_0_0_0"/>
<proteinExistence type="predicted"/>
<evidence type="ECO:0000313" key="1">
    <source>
        <dbReference type="EMBL" id="CBE68317.1"/>
    </source>
</evidence>
<gene>
    <name evidence="1" type="ORF">DAMO_1257</name>
</gene>
<evidence type="ECO:0000313" key="2">
    <source>
        <dbReference type="Proteomes" id="UP000006898"/>
    </source>
</evidence>
<dbReference type="KEGG" id="mox:DAMO_1257"/>
<dbReference type="STRING" id="671143.DAMO_1257"/>
<sequence length="60" mass="6234">MPRKSPCGSLRGSEVTEAISQSLGWVVAGKNSEIATLQLVACNDHAAGGERNEHSTLVAV</sequence>
<protein>
    <submittedName>
        <fullName evidence="1">Uncharacterized protein</fullName>
    </submittedName>
</protein>